<dbReference type="Proteomes" id="UP000694844">
    <property type="component" value="Chromosome 4"/>
</dbReference>
<dbReference type="Gene3D" id="1.20.1250.20">
    <property type="entry name" value="MFS general substrate transporter like domains"/>
    <property type="match status" value="1"/>
</dbReference>
<dbReference type="SUPFAM" id="SSF103473">
    <property type="entry name" value="MFS general substrate transporter"/>
    <property type="match status" value="1"/>
</dbReference>
<dbReference type="KEGG" id="cvn:111130035"/>
<dbReference type="RefSeq" id="XP_022332353.1">
    <property type="nucleotide sequence ID" value="XM_022476645.1"/>
</dbReference>
<accession>A0A8B8DXL9</accession>
<keyword evidence="4" id="KW-0472">Membrane</keyword>
<proteinExistence type="predicted"/>
<sequence>MDLVCDQGYLGELVQTLVMAGQLEGAAFASSLSDRFGRKTVHLTSHLLTFALGIGVVFFPNYTTLDVLKPFLVFCNRNGNVQCWVWSYFPRSYRVVQLDHGPRRHGADRVPDEGLFLETPPSLTDQLLCVQSGAILEVL</sequence>
<evidence type="ECO:0000256" key="1">
    <source>
        <dbReference type="ARBA" id="ARBA00004141"/>
    </source>
</evidence>
<dbReference type="GO" id="GO:0016020">
    <property type="term" value="C:membrane"/>
    <property type="evidence" value="ECO:0007669"/>
    <property type="project" value="UniProtKB-SubCell"/>
</dbReference>
<keyword evidence="2" id="KW-0812">Transmembrane</keyword>
<dbReference type="InterPro" id="IPR036259">
    <property type="entry name" value="MFS_trans_sf"/>
</dbReference>
<dbReference type="PANTHER" id="PTHR24064">
    <property type="entry name" value="SOLUTE CARRIER FAMILY 22 MEMBER"/>
    <property type="match status" value="1"/>
</dbReference>
<name>A0A8B8DXL9_CRAVI</name>
<comment type="subcellular location">
    <subcellularLocation>
        <location evidence="1">Membrane</location>
        <topology evidence="1">Multi-pass membrane protein</topology>
    </subcellularLocation>
</comment>
<evidence type="ECO:0000313" key="5">
    <source>
        <dbReference type="Proteomes" id="UP000694844"/>
    </source>
</evidence>
<evidence type="ECO:0000256" key="3">
    <source>
        <dbReference type="ARBA" id="ARBA00022989"/>
    </source>
</evidence>
<dbReference type="AlphaFoldDB" id="A0A8B8DXL9"/>
<organism evidence="5 6">
    <name type="scientific">Crassostrea virginica</name>
    <name type="common">Eastern oyster</name>
    <dbReference type="NCBI Taxonomy" id="6565"/>
    <lineage>
        <taxon>Eukaryota</taxon>
        <taxon>Metazoa</taxon>
        <taxon>Spiralia</taxon>
        <taxon>Lophotrochozoa</taxon>
        <taxon>Mollusca</taxon>
        <taxon>Bivalvia</taxon>
        <taxon>Autobranchia</taxon>
        <taxon>Pteriomorphia</taxon>
        <taxon>Ostreida</taxon>
        <taxon>Ostreoidea</taxon>
        <taxon>Ostreidae</taxon>
        <taxon>Crassostrea</taxon>
    </lineage>
</organism>
<evidence type="ECO:0000256" key="4">
    <source>
        <dbReference type="ARBA" id="ARBA00023136"/>
    </source>
</evidence>
<keyword evidence="5" id="KW-1185">Reference proteome</keyword>
<reference evidence="6" key="1">
    <citation type="submission" date="2025-08" db="UniProtKB">
        <authorList>
            <consortium name="RefSeq"/>
        </authorList>
    </citation>
    <scope>IDENTIFICATION</scope>
    <source>
        <tissue evidence="6">Whole sample</tissue>
    </source>
</reference>
<evidence type="ECO:0000256" key="2">
    <source>
        <dbReference type="ARBA" id="ARBA00022692"/>
    </source>
</evidence>
<dbReference type="GeneID" id="111130035"/>
<protein>
    <submittedName>
        <fullName evidence="6">Solute carrier family 22 member 8-like</fullName>
    </submittedName>
</protein>
<keyword evidence="3" id="KW-1133">Transmembrane helix</keyword>
<evidence type="ECO:0000313" key="6">
    <source>
        <dbReference type="RefSeq" id="XP_022332353.1"/>
    </source>
</evidence>
<gene>
    <name evidence="6" type="primary">LOC111130035</name>
</gene>